<evidence type="ECO:0000256" key="2">
    <source>
        <dbReference type="ARBA" id="ARBA00022679"/>
    </source>
</evidence>
<dbReference type="PIRSF" id="PIRSF000428">
    <property type="entry name" value="P_Ac_trans"/>
    <property type="match status" value="1"/>
</dbReference>
<dbReference type="EMBL" id="CP155573">
    <property type="protein sequence ID" value="XFO69544.1"/>
    <property type="molecule type" value="Genomic_DNA"/>
</dbReference>
<name>A0ABZ3IV21_9FIRM</name>
<dbReference type="NCBIfam" id="NF006045">
    <property type="entry name" value="PRK08190.1"/>
    <property type="match status" value="1"/>
</dbReference>
<keyword evidence="6" id="KW-1185">Reference proteome</keyword>
<dbReference type="PANTHER" id="PTHR43356:SF2">
    <property type="entry name" value="PHOSPHATE ACETYLTRANSFERASE"/>
    <property type="match status" value="1"/>
</dbReference>
<comment type="similarity">
    <text evidence="1">Belongs to the phosphate acetyltransferase and butyryltransferase family.</text>
</comment>
<accession>A0ABZ3IV21</accession>
<dbReference type="InterPro" id="IPR050500">
    <property type="entry name" value="Phos_Acetyltrans/Butyryltrans"/>
</dbReference>
<organism evidence="5 6">
    <name type="scientific">Sporomusa silvacetica DSM 10669</name>
    <dbReference type="NCBI Taxonomy" id="1123289"/>
    <lineage>
        <taxon>Bacteria</taxon>
        <taxon>Bacillati</taxon>
        <taxon>Bacillota</taxon>
        <taxon>Negativicutes</taxon>
        <taxon>Selenomonadales</taxon>
        <taxon>Sporomusaceae</taxon>
        <taxon>Sporomusa</taxon>
    </lineage>
</organism>
<dbReference type="SUPFAM" id="SSF53659">
    <property type="entry name" value="Isocitrate/Isopropylmalate dehydrogenase-like"/>
    <property type="match status" value="1"/>
</dbReference>
<dbReference type="Proteomes" id="UP000216752">
    <property type="component" value="Chromosome"/>
</dbReference>
<dbReference type="Pfam" id="PF01515">
    <property type="entry name" value="PTA_PTB"/>
    <property type="match status" value="1"/>
</dbReference>
<dbReference type="InterPro" id="IPR002505">
    <property type="entry name" value="PTA_PTB"/>
</dbReference>
<proteinExistence type="inferred from homology"/>
<feature type="domain" description="Phosphate acetyl/butaryl transferase" evidence="4">
    <location>
        <begin position="79"/>
        <end position="293"/>
    </location>
</feature>
<evidence type="ECO:0000256" key="1">
    <source>
        <dbReference type="ARBA" id="ARBA00005656"/>
    </source>
</evidence>
<dbReference type="InterPro" id="IPR012147">
    <property type="entry name" value="P_Ac_Bu_trans"/>
</dbReference>
<dbReference type="PANTHER" id="PTHR43356">
    <property type="entry name" value="PHOSPHATE ACETYLTRANSFERASE"/>
    <property type="match status" value="1"/>
</dbReference>
<dbReference type="RefSeq" id="WP_094607212.1">
    <property type="nucleotide sequence ID" value="NZ_CP155573.1"/>
</dbReference>
<dbReference type="EC" id="2.3.1.8" evidence="5"/>
<dbReference type="Gene3D" id="3.40.718.10">
    <property type="entry name" value="Isopropylmalate Dehydrogenase"/>
    <property type="match status" value="1"/>
</dbReference>
<evidence type="ECO:0000259" key="4">
    <source>
        <dbReference type="Pfam" id="PF01515"/>
    </source>
</evidence>
<keyword evidence="3 5" id="KW-0012">Acyltransferase</keyword>
<protein>
    <submittedName>
        <fullName evidence="5">Phosphate acetyltransferase</fullName>
        <ecNumber evidence="5">2.3.1.8</ecNumber>
    </submittedName>
</protein>
<sequence>MIRDFEELELSVKSMGCRKIAIAAAADEDVLKVKDQVEKAGLAVCILVGDKAKILEIAKTLNIEINIDSIIDIPDTVEAAKKAVSLVRLGEADLIMKGHLQTGDFLRAVLDKEVGLRTNRLLSQVTVCQKPDGDGLMLITDCAMNIAPDINGKKMILENAVELALKLDIQKPKVALLCAVEMVNLDMPDTTDAAILSKMAERGQIKNAQVDGPLALDNAMSLISAAHKGIDSPVAGRADILVVPNINVGNALHKSLLFFAGKSIASVVMGAKVPIIMTSRADSPETKYLSVALSGYIAKNS</sequence>
<evidence type="ECO:0000256" key="3">
    <source>
        <dbReference type="ARBA" id="ARBA00023315"/>
    </source>
</evidence>
<evidence type="ECO:0000313" key="5">
    <source>
        <dbReference type="EMBL" id="XFO69544.1"/>
    </source>
</evidence>
<gene>
    <name evidence="5" type="primary">pta_4</name>
    <name evidence="5" type="ORF">SPSIL_057780</name>
</gene>
<evidence type="ECO:0000313" key="6">
    <source>
        <dbReference type="Proteomes" id="UP000216752"/>
    </source>
</evidence>
<dbReference type="GO" id="GO:0008959">
    <property type="term" value="F:phosphate acetyltransferase activity"/>
    <property type="evidence" value="ECO:0007669"/>
    <property type="project" value="UniProtKB-EC"/>
</dbReference>
<keyword evidence="2 5" id="KW-0808">Transferase</keyword>
<reference evidence="5" key="1">
    <citation type="submission" date="2024-05" db="EMBL/GenBank/DDBJ databases">
        <title>Isolation and characterization of Sporomusa carbonis sp. nov., a carboxydotrophic hydrogenogen in the genus of Sporomusa isolated from a charcoal burning pile.</title>
        <authorList>
            <person name="Boeer T."/>
            <person name="Rosenbaum F."/>
            <person name="Eysell L."/>
            <person name="Mueller V."/>
            <person name="Daniel R."/>
            <person name="Poehlein A."/>
        </authorList>
    </citation>
    <scope>NUCLEOTIDE SEQUENCE [LARGE SCALE GENOMIC DNA]</scope>
    <source>
        <strain evidence="5">DSM 10669</strain>
    </source>
</reference>